<proteinExistence type="predicted"/>
<dbReference type="InterPro" id="IPR036866">
    <property type="entry name" value="RibonucZ/Hydroxyglut_hydro"/>
</dbReference>
<keyword evidence="2" id="KW-1185">Reference proteome</keyword>
<dbReference type="SUPFAM" id="SSF56281">
    <property type="entry name" value="Metallo-hydrolase/oxidoreductase"/>
    <property type="match status" value="1"/>
</dbReference>
<dbReference type="Proteomes" id="UP000567293">
    <property type="component" value="Unassembled WGS sequence"/>
</dbReference>
<reference evidence="1" key="1">
    <citation type="submission" date="2020-06" db="EMBL/GenBank/DDBJ databases">
        <title>Legume-microbial interactions unlock mineral nutrients during tropical forest succession.</title>
        <authorList>
            <person name="Epihov D.Z."/>
        </authorList>
    </citation>
    <scope>NUCLEOTIDE SEQUENCE [LARGE SCALE GENOMIC DNA]</scope>
    <source>
        <strain evidence="1">Pan2503</strain>
    </source>
</reference>
<dbReference type="EMBL" id="JACDQQ010000772">
    <property type="protein sequence ID" value="MBA0084928.1"/>
    <property type="molecule type" value="Genomic_DNA"/>
</dbReference>
<dbReference type="AlphaFoldDB" id="A0A7V8SWI0"/>
<evidence type="ECO:0000313" key="2">
    <source>
        <dbReference type="Proteomes" id="UP000567293"/>
    </source>
</evidence>
<evidence type="ECO:0008006" key="3">
    <source>
        <dbReference type="Google" id="ProtNLM"/>
    </source>
</evidence>
<protein>
    <recommendedName>
        <fullName evidence="3">Metallo-beta-lactamase domain-containing protein</fullName>
    </recommendedName>
</protein>
<sequence>MFGDRSVIIKSAPGHSPDHQVLFLKLAKTGPVLLSGDLWHYPEERKLNRLPIAEFNKDETAAPRQRIDEYLKKTGAQLWIQHDYLATMKLRKAPAFYE</sequence>
<name>A0A7V8SWI0_9BACT</name>
<dbReference type="Gene3D" id="3.60.15.10">
    <property type="entry name" value="Ribonuclease Z/Hydroxyacylglutathione hydrolase-like"/>
    <property type="match status" value="1"/>
</dbReference>
<accession>A0A7V8SWI0</accession>
<comment type="caution">
    <text evidence="1">The sequence shown here is derived from an EMBL/GenBank/DDBJ whole genome shotgun (WGS) entry which is preliminary data.</text>
</comment>
<gene>
    <name evidence="1" type="ORF">HRJ53_08030</name>
</gene>
<organism evidence="1 2">
    <name type="scientific">Candidatus Acidiferrum panamense</name>
    <dbReference type="NCBI Taxonomy" id="2741543"/>
    <lineage>
        <taxon>Bacteria</taxon>
        <taxon>Pseudomonadati</taxon>
        <taxon>Acidobacteriota</taxon>
        <taxon>Terriglobia</taxon>
        <taxon>Candidatus Acidiferrales</taxon>
        <taxon>Candidatus Acidiferrum</taxon>
    </lineage>
</organism>
<evidence type="ECO:0000313" key="1">
    <source>
        <dbReference type="EMBL" id="MBA0084928.1"/>
    </source>
</evidence>